<comment type="similarity">
    <text evidence="2 8">Belongs to the methyltransferase superfamily. LCMT family.</text>
</comment>
<dbReference type="GO" id="GO:0010506">
    <property type="term" value="P:regulation of autophagy"/>
    <property type="evidence" value="ECO:0007669"/>
    <property type="project" value="EnsemblFungi"/>
</dbReference>
<feature type="binding site" evidence="9">
    <location>
        <position position="200"/>
    </location>
    <ligand>
        <name>S-adenosyl-L-methionine</name>
        <dbReference type="ChEBI" id="CHEBI:59789"/>
    </ligand>
</feature>
<evidence type="ECO:0000256" key="5">
    <source>
        <dbReference type="ARBA" id="ARBA00022603"/>
    </source>
</evidence>
<gene>
    <name evidence="10" type="ORF">LADA_0G12992G</name>
</gene>
<evidence type="ECO:0000256" key="7">
    <source>
        <dbReference type="ARBA" id="ARBA00022691"/>
    </source>
</evidence>
<evidence type="ECO:0000313" key="11">
    <source>
        <dbReference type="Proteomes" id="UP000190274"/>
    </source>
</evidence>
<comment type="function">
    <text evidence="8">Methylates the carboxyl group of the C-terminal leucine residue of protein phosphatase 2A catalytic subunits to form alpha-leucine ester residues.</text>
</comment>
<evidence type="ECO:0000256" key="6">
    <source>
        <dbReference type="ARBA" id="ARBA00022679"/>
    </source>
</evidence>
<dbReference type="OrthoDB" id="203237at2759"/>
<evidence type="ECO:0000256" key="4">
    <source>
        <dbReference type="ARBA" id="ARBA00017497"/>
    </source>
</evidence>
<dbReference type="GO" id="GO:0018423">
    <property type="term" value="F:protein C-terminal leucine carboxyl O-methyltransferase activity"/>
    <property type="evidence" value="ECO:0007669"/>
    <property type="project" value="UniProtKB-EC"/>
</dbReference>
<comment type="catalytic activity">
    <reaction evidence="1 8">
        <text>[phosphatase 2A protein]-C-terminal L-leucine + S-adenosyl-L-methionine = [phosphatase 2A protein]-C-terminal L-leucine methyl ester + S-adenosyl-L-homocysteine</text>
        <dbReference type="Rhea" id="RHEA:48544"/>
        <dbReference type="Rhea" id="RHEA-COMP:12134"/>
        <dbReference type="Rhea" id="RHEA-COMP:12135"/>
        <dbReference type="ChEBI" id="CHEBI:57856"/>
        <dbReference type="ChEBI" id="CHEBI:59789"/>
        <dbReference type="ChEBI" id="CHEBI:90516"/>
        <dbReference type="ChEBI" id="CHEBI:90517"/>
        <dbReference type="EC" id="2.1.1.233"/>
    </reaction>
</comment>
<dbReference type="InterPro" id="IPR029063">
    <property type="entry name" value="SAM-dependent_MTases_sf"/>
</dbReference>
<dbReference type="EC" id="2.1.1.233" evidence="3 8"/>
<dbReference type="PANTHER" id="PTHR13600:SF21">
    <property type="entry name" value="LEUCINE CARBOXYL METHYLTRANSFERASE 1"/>
    <property type="match status" value="1"/>
</dbReference>
<dbReference type="EMBL" id="LT598457">
    <property type="protein sequence ID" value="SCU95031.1"/>
    <property type="molecule type" value="Genomic_DNA"/>
</dbReference>
<evidence type="ECO:0000313" key="10">
    <source>
        <dbReference type="EMBL" id="SCU95031.1"/>
    </source>
</evidence>
<evidence type="ECO:0000256" key="9">
    <source>
        <dbReference type="PIRSR" id="PIRSR016305-1"/>
    </source>
</evidence>
<dbReference type="Proteomes" id="UP000190274">
    <property type="component" value="Chromosome G"/>
</dbReference>
<keyword evidence="7 8" id="KW-0949">S-adenosyl-L-methionine</keyword>
<evidence type="ECO:0000256" key="3">
    <source>
        <dbReference type="ARBA" id="ARBA00012834"/>
    </source>
</evidence>
<protein>
    <recommendedName>
        <fullName evidence="4 8">Leucine carboxyl methyltransferase 1</fullName>
        <ecNumber evidence="3 8">2.1.1.233</ecNumber>
    </recommendedName>
</protein>
<accession>A0A1G4JVH4</accession>
<dbReference type="AlphaFoldDB" id="A0A1G4JVH4"/>
<sequence length="328" mass="38040">MDRAVQQTDYDAFSCKISAIAKKYLPCQKQLELREFSDYPELHMAYAQSLKNLSRRAYGKVQKAVQSSMPLMNYGTYVRTVAVDIAIEQYINGLPKGSKVQVLNLGCGSDLRMINFMSRYPQLRWIDLDFRESVHLKAKILNSDDRFRQRLGFPAGDLSEEDYVSGRYVLHSCNLNLIEDVLEIIQEHTDPDVPTLVLTECVLCYMKFKPSQVLIDEVMSLYQTGMWLSYDPIGGETSTDRFGSIMQSNLRESRQLDLPTLMVFNSATKYAQRFKSNATSTDIRTMWQYYQTETIPQEKQRLKSLQFLDEIEELEIILSHYVLLKAFW</sequence>
<feature type="binding site" evidence="9">
    <location>
        <position position="106"/>
    </location>
    <ligand>
        <name>S-adenosyl-L-methionine</name>
        <dbReference type="ChEBI" id="CHEBI:59789"/>
    </ligand>
</feature>
<keyword evidence="5 8" id="KW-0489">Methyltransferase</keyword>
<feature type="binding site" evidence="9">
    <location>
        <begin position="174"/>
        <end position="175"/>
    </location>
    <ligand>
        <name>S-adenosyl-L-methionine</name>
        <dbReference type="ChEBI" id="CHEBI:59789"/>
    </ligand>
</feature>
<dbReference type="InterPro" id="IPR016651">
    <property type="entry name" value="LCMT1"/>
</dbReference>
<dbReference type="Gene3D" id="3.40.50.150">
    <property type="entry name" value="Vaccinia Virus protein VP39"/>
    <property type="match status" value="1"/>
</dbReference>
<evidence type="ECO:0000256" key="1">
    <source>
        <dbReference type="ARBA" id="ARBA00000724"/>
    </source>
</evidence>
<dbReference type="PIRSF" id="PIRSF016305">
    <property type="entry name" value="LCM_mtfrase"/>
    <property type="match status" value="1"/>
</dbReference>
<dbReference type="STRING" id="1266660.A0A1G4JVH4"/>
<dbReference type="GO" id="GO:0065003">
    <property type="term" value="P:protein-containing complex assembly"/>
    <property type="evidence" value="ECO:0007669"/>
    <property type="project" value="EnsemblFungi"/>
</dbReference>
<evidence type="ECO:0000256" key="2">
    <source>
        <dbReference type="ARBA" id="ARBA00010703"/>
    </source>
</evidence>
<dbReference type="InterPro" id="IPR007213">
    <property type="entry name" value="Ppm1/Ppm2/Tcmp"/>
</dbReference>
<dbReference type="GO" id="GO:0032259">
    <property type="term" value="P:methylation"/>
    <property type="evidence" value="ECO:0007669"/>
    <property type="project" value="UniProtKB-KW"/>
</dbReference>
<reference evidence="11" key="1">
    <citation type="submission" date="2016-03" db="EMBL/GenBank/DDBJ databases">
        <authorList>
            <person name="Devillers H."/>
        </authorList>
    </citation>
    <scope>NUCLEOTIDE SEQUENCE [LARGE SCALE GENOMIC DNA]</scope>
</reference>
<organism evidence="10 11">
    <name type="scientific">Lachancea dasiensis</name>
    <dbReference type="NCBI Taxonomy" id="1072105"/>
    <lineage>
        <taxon>Eukaryota</taxon>
        <taxon>Fungi</taxon>
        <taxon>Dikarya</taxon>
        <taxon>Ascomycota</taxon>
        <taxon>Saccharomycotina</taxon>
        <taxon>Saccharomycetes</taxon>
        <taxon>Saccharomycetales</taxon>
        <taxon>Saccharomycetaceae</taxon>
        <taxon>Lachancea</taxon>
    </lineage>
</organism>
<keyword evidence="11" id="KW-1185">Reference proteome</keyword>
<evidence type="ECO:0000256" key="8">
    <source>
        <dbReference type="PIRNR" id="PIRNR016305"/>
    </source>
</evidence>
<dbReference type="PANTHER" id="PTHR13600">
    <property type="entry name" value="LEUCINE CARBOXYL METHYLTRANSFERASE"/>
    <property type="match status" value="1"/>
</dbReference>
<dbReference type="SUPFAM" id="SSF53335">
    <property type="entry name" value="S-adenosyl-L-methionine-dependent methyltransferases"/>
    <property type="match status" value="1"/>
</dbReference>
<name>A0A1G4JVH4_9SACH</name>
<proteinExistence type="inferred from homology"/>
<keyword evidence="6 8" id="KW-0808">Transferase</keyword>
<dbReference type="Pfam" id="PF04072">
    <property type="entry name" value="LCM"/>
    <property type="match status" value="1"/>
</dbReference>
<feature type="binding site" evidence="9">
    <location>
        <position position="79"/>
    </location>
    <ligand>
        <name>S-adenosyl-L-methionine</name>
        <dbReference type="ChEBI" id="CHEBI:59789"/>
    </ligand>
</feature>